<feature type="non-terminal residue" evidence="3">
    <location>
        <position position="1"/>
    </location>
</feature>
<dbReference type="EMBL" id="LAZR01064813">
    <property type="protein sequence ID" value="KKK56793.1"/>
    <property type="molecule type" value="Genomic_DNA"/>
</dbReference>
<feature type="region of interest" description="Disordered" evidence="1">
    <location>
        <begin position="41"/>
        <end position="60"/>
    </location>
</feature>
<organism evidence="3">
    <name type="scientific">marine sediment metagenome</name>
    <dbReference type="NCBI Taxonomy" id="412755"/>
    <lineage>
        <taxon>unclassified sequences</taxon>
        <taxon>metagenomes</taxon>
        <taxon>ecological metagenomes</taxon>
    </lineage>
</organism>
<keyword evidence="2" id="KW-0812">Transmembrane</keyword>
<keyword evidence="2" id="KW-0472">Membrane</keyword>
<evidence type="ECO:0000313" key="3">
    <source>
        <dbReference type="EMBL" id="KKK56793.1"/>
    </source>
</evidence>
<gene>
    <name evidence="3" type="ORF">LCGC14_3060970</name>
</gene>
<evidence type="ECO:0000256" key="1">
    <source>
        <dbReference type="SAM" id="MobiDB-lite"/>
    </source>
</evidence>
<reference evidence="3" key="1">
    <citation type="journal article" date="2015" name="Nature">
        <title>Complex archaea that bridge the gap between prokaryotes and eukaryotes.</title>
        <authorList>
            <person name="Spang A."/>
            <person name="Saw J.H."/>
            <person name="Jorgensen S.L."/>
            <person name="Zaremba-Niedzwiedzka K."/>
            <person name="Martijn J."/>
            <person name="Lind A.E."/>
            <person name="van Eijk R."/>
            <person name="Schleper C."/>
            <person name="Guy L."/>
            <person name="Ettema T.J."/>
        </authorList>
    </citation>
    <scope>NUCLEOTIDE SEQUENCE</scope>
</reference>
<evidence type="ECO:0000256" key="2">
    <source>
        <dbReference type="SAM" id="Phobius"/>
    </source>
</evidence>
<accession>A0A0F8WJG2</accession>
<dbReference type="AlphaFoldDB" id="A0A0F8WJG2"/>
<protein>
    <submittedName>
        <fullName evidence="3">Uncharacterized protein</fullName>
    </submittedName>
</protein>
<comment type="caution">
    <text evidence="3">The sequence shown here is derived from an EMBL/GenBank/DDBJ whole genome shotgun (WGS) entry which is preliminary data.</text>
</comment>
<sequence>VLYSAALLLLGGQFMSIGFVAELFIAYHDPDVKAYSIAERTDQAEGKTKPPHYTKKTEDQ</sequence>
<name>A0A0F8WJG2_9ZZZZ</name>
<keyword evidence="2" id="KW-1133">Transmembrane helix</keyword>
<feature type="transmembrane region" description="Helical" evidence="2">
    <location>
        <begin position="6"/>
        <end position="27"/>
    </location>
</feature>
<proteinExistence type="predicted"/>